<dbReference type="InterPro" id="IPR036390">
    <property type="entry name" value="WH_DNA-bd_sf"/>
</dbReference>
<dbReference type="PROSITE" id="PS50949">
    <property type="entry name" value="HTH_GNTR"/>
    <property type="match status" value="1"/>
</dbReference>
<proteinExistence type="predicted"/>
<dbReference type="CDD" id="cd06267">
    <property type="entry name" value="PBP1_LacI_sugar_binding-like"/>
    <property type="match status" value="1"/>
</dbReference>
<dbReference type="PANTHER" id="PTHR30146">
    <property type="entry name" value="LACI-RELATED TRANSCRIPTIONAL REPRESSOR"/>
    <property type="match status" value="1"/>
</dbReference>
<dbReference type="InterPro" id="IPR028082">
    <property type="entry name" value="Peripla_BP_I"/>
</dbReference>
<feature type="domain" description="HTH gntR-type" evidence="5">
    <location>
        <begin position="26"/>
        <end position="94"/>
    </location>
</feature>
<dbReference type="SMART" id="SM00345">
    <property type="entry name" value="HTH_GNTR"/>
    <property type="match status" value="1"/>
</dbReference>
<dbReference type="Gene3D" id="3.40.50.2300">
    <property type="match status" value="2"/>
</dbReference>
<dbReference type="InterPro" id="IPR000524">
    <property type="entry name" value="Tscrpt_reg_HTH_GntR"/>
</dbReference>
<evidence type="ECO:0000256" key="2">
    <source>
        <dbReference type="ARBA" id="ARBA00023015"/>
    </source>
</evidence>
<dbReference type="SUPFAM" id="SSF46785">
    <property type="entry name" value="Winged helix' DNA-binding domain"/>
    <property type="match status" value="1"/>
</dbReference>
<dbReference type="KEGG" id="ock:EXM22_02140"/>
<evidence type="ECO:0000259" key="5">
    <source>
        <dbReference type="PROSITE" id="PS50949"/>
    </source>
</evidence>
<dbReference type="GO" id="GO:0000976">
    <property type="term" value="F:transcription cis-regulatory region binding"/>
    <property type="evidence" value="ECO:0007669"/>
    <property type="project" value="TreeGrafter"/>
</dbReference>
<name>A0A5C1QI92_9SPIO</name>
<dbReference type="CDD" id="cd07377">
    <property type="entry name" value="WHTH_GntR"/>
    <property type="match status" value="1"/>
</dbReference>
<dbReference type="PRINTS" id="PR00035">
    <property type="entry name" value="HTHGNTR"/>
</dbReference>
<dbReference type="Pfam" id="PF00392">
    <property type="entry name" value="GntR"/>
    <property type="match status" value="1"/>
</dbReference>
<evidence type="ECO:0000256" key="1">
    <source>
        <dbReference type="ARBA" id="ARBA00022491"/>
    </source>
</evidence>
<keyword evidence="4" id="KW-0804">Transcription</keyword>
<evidence type="ECO:0000256" key="3">
    <source>
        <dbReference type="ARBA" id="ARBA00023125"/>
    </source>
</evidence>
<dbReference type="RefSeq" id="WP_149484931.1">
    <property type="nucleotide sequence ID" value="NZ_CP036150.1"/>
</dbReference>
<protein>
    <submittedName>
        <fullName evidence="6">GntR family transcriptional regulator</fullName>
    </submittedName>
</protein>
<dbReference type="PANTHER" id="PTHR30146:SF148">
    <property type="entry name" value="HTH-TYPE TRANSCRIPTIONAL REPRESSOR PURR-RELATED"/>
    <property type="match status" value="1"/>
</dbReference>
<dbReference type="OrthoDB" id="9815017at2"/>
<dbReference type="InterPro" id="IPR046335">
    <property type="entry name" value="LacI/GalR-like_sensor"/>
</dbReference>
<evidence type="ECO:0000313" key="6">
    <source>
        <dbReference type="EMBL" id="QEN06849.1"/>
    </source>
</evidence>
<dbReference type="EMBL" id="CP036150">
    <property type="protein sequence ID" value="QEN06849.1"/>
    <property type="molecule type" value="Genomic_DNA"/>
</dbReference>
<gene>
    <name evidence="6" type="ORF">EXM22_02140</name>
</gene>
<sequence length="384" mass="43814">MTEELVILNLNIQRNYKTVDNKSKKKYRYLEVYENLVNKITKGEFALDEMLPSEKEIGRMYSVERTTVRKALGLLVDDGFVQKFQGLGAKVISTEKVKNASSNLKKSDTILFFLPKTKENMDRLTQPYYSLMFFNLENELKRNGYKTIYSTISENDNIEDLLKQQTYAGIIFASYGVSEKHLHYVSENNIPFITVNNDYTEAVSVVPDNYTGGYLAGKHLIELGHRKIGLITGNTEDMSCRQRLAGFTIALGESELQIDKKYIRNANWLADKAIFQTQDLLEKNKKDLPTAIFAFNDEMAISAMKVINESGYNVPDDISLIGFDNISQAKYVYPDLTTIHSNIETICRTAVWILNNKIRKDVHDNFKILVPVHLIKRGSTAPVN</sequence>
<evidence type="ECO:0000256" key="4">
    <source>
        <dbReference type="ARBA" id="ARBA00023163"/>
    </source>
</evidence>
<organism evidence="6 7">
    <name type="scientific">Oceanispirochaeta crateris</name>
    <dbReference type="NCBI Taxonomy" id="2518645"/>
    <lineage>
        <taxon>Bacteria</taxon>
        <taxon>Pseudomonadati</taxon>
        <taxon>Spirochaetota</taxon>
        <taxon>Spirochaetia</taxon>
        <taxon>Spirochaetales</taxon>
        <taxon>Spirochaetaceae</taxon>
        <taxon>Oceanispirochaeta</taxon>
    </lineage>
</organism>
<dbReference type="InterPro" id="IPR036388">
    <property type="entry name" value="WH-like_DNA-bd_sf"/>
</dbReference>
<accession>A0A5C1QI92</accession>
<evidence type="ECO:0000313" key="7">
    <source>
        <dbReference type="Proteomes" id="UP000324209"/>
    </source>
</evidence>
<dbReference type="GO" id="GO:0003700">
    <property type="term" value="F:DNA-binding transcription factor activity"/>
    <property type="evidence" value="ECO:0007669"/>
    <property type="project" value="InterPro"/>
</dbReference>
<dbReference type="Gene3D" id="1.10.10.10">
    <property type="entry name" value="Winged helix-like DNA-binding domain superfamily/Winged helix DNA-binding domain"/>
    <property type="match status" value="1"/>
</dbReference>
<keyword evidence="2" id="KW-0805">Transcription regulation</keyword>
<reference evidence="6 7" key="1">
    <citation type="submission" date="2019-02" db="EMBL/GenBank/DDBJ databases">
        <title>Complete Genome Sequence and Methylome Analysis of free living Spirochaetas.</title>
        <authorList>
            <person name="Fomenkov A."/>
            <person name="Dubinina G."/>
            <person name="Leshcheva N."/>
            <person name="Mikheeva N."/>
            <person name="Grabovich M."/>
            <person name="Vincze T."/>
            <person name="Roberts R.J."/>
        </authorList>
    </citation>
    <scope>NUCLEOTIDE SEQUENCE [LARGE SCALE GENOMIC DNA]</scope>
    <source>
        <strain evidence="6 7">K2</strain>
    </source>
</reference>
<keyword evidence="1" id="KW-0678">Repressor</keyword>
<dbReference type="AlphaFoldDB" id="A0A5C1QI92"/>
<dbReference type="SUPFAM" id="SSF53822">
    <property type="entry name" value="Periplasmic binding protein-like I"/>
    <property type="match status" value="1"/>
</dbReference>
<keyword evidence="3" id="KW-0238">DNA-binding</keyword>
<dbReference type="Proteomes" id="UP000324209">
    <property type="component" value="Chromosome"/>
</dbReference>
<dbReference type="Pfam" id="PF13377">
    <property type="entry name" value="Peripla_BP_3"/>
    <property type="match status" value="1"/>
</dbReference>
<keyword evidence="7" id="KW-1185">Reference proteome</keyword>